<dbReference type="GeneTree" id="ENSGT00950000183173"/>
<dbReference type="Pfam" id="PF19259">
    <property type="entry name" value="Ty3_capsid"/>
    <property type="match status" value="1"/>
</dbReference>
<name>A0A3Q2DAW1_CYPVA</name>
<dbReference type="PROSITE" id="PS50158">
    <property type="entry name" value="ZF_CCHC"/>
    <property type="match status" value="1"/>
</dbReference>
<keyword evidence="1" id="KW-0863">Zinc-finger</keyword>
<keyword evidence="1" id="KW-0862">Zinc</keyword>
<dbReference type="InterPro" id="IPR036875">
    <property type="entry name" value="Znf_CCHC_sf"/>
</dbReference>
<dbReference type="InterPro" id="IPR045358">
    <property type="entry name" value="Ty3_capsid"/>
</dbReference>
<dbReference type="GO" id="GO:0003676">
    <property type="term" value="F:nucleic acid binding"/>
    <property type="evidence" value="ECO:0007669"/>
    <property type="project" value="InterPro"/>
</dbReference>
<dbReference type="GO" id="GO:0008270">
    <property type="term" value="F:zinc ion binding"/>
    <property type="evidence" value="ECO:0007669"/>
    <property type="project" value="UniProtKB-KW"/>
</dbReference>
<dbReference type="InterPro" id="IPR032567">
    <property type="entry name" value="RTL1-rel"/>
</dbReference>
<dbReference type="PANTHER" id="PTHR15503:SF36">
    <property type="entry name" value="RETROTRANSPOSON GAG-LIKE PROTEIN 5"/>
    <property type="match status" value="1"/>
</dbReference>
<evidence type="ECO:0000256" key="1">
    <source>
        <dbReference type="PROSITE-ProRule" id="PRU00047"/>
    </source>
</evidence>
<feature type="domain" description="CCHC-type" evidence="2">
    <location>
        <begin position="372"/>
        <end position="386"/>
    </location>
</feature>
<accession>A0A3Q2DAW1</accession>
<keyword evidence="4" id="KW-1185">Reference proteome</keyword>
<keyword evidence="1" id="KW-0479">Metal-binding</keyword>
<dbReference type="Ensembl" id="ENSCVAT00000024050.1">
    <property type="protein sequence ID" value="ENSCVAP00000015858.1"/>
    <property type="gene ID" value="ENSCVAG00000018721.1"/>
</dbReference>
<reference evidence="3" key="2">
    <citation type="submission" date="2025-09" db="UniProtKB">
        <authorList>
            <consortium name="Ensembl"/>
        </authorList>
    </citation>
    <scope>IDENTIFICATION</scope>
</reference>
<dbReference type="InterPro" id="IPR001878">
    <property type="entry name" value="Znf_CCHC"/>
</dbReference>
<sequence length="397" mass="44312">CLNLCPPPPEPFGGGNDLCLIFLTSLYFSSRVWHAGHSGFPASFRHTWLSQERAAADGLEEQDALIQGKTQALRELYAKVNCNNQMLQSYANYMSSANATSTLRELYRLVDTHNHMLQSYANYVSNATATPAAQPLPGPIPPPRSQAVTSSEFRPNLPERFSGNMKDYKGFLFHCRLLFQNSPNSFSTDYKRITFILSQLTGRALEWAQARFSSDVSLNCSYSDFISEFSQVFNQETDQTIDSHALFSIKQGNSSVADFSINFRVKAAASGWNQSALKGAYFMALNENIKDQLATLDEPATLEELIRLTIRLDNRIRATNSSKPRNLGSLSASLPLPVQASHSGEMEVEPMQVGHTRLTPEERQRRFLSKLCIYCGEGGHFIASCPAKSKAWARQRI</sequence>
<evidence type="ECO:0000259" key="2">
    <source>
        <dbReference type="PROSITE" id="PS50158"/>
    </source>
</evidence>
<dbReference type="PANTHER" id="PTHR15503">
    <property type="entry name" value="LDOC1 RELATED"/>
    <property type="match status" value="1"/>
</dbReference>
<proteinExistence type="predicted"/>
<protein>
    <recommendedName>
        <fullName evidence="2">CCHC-type domain-containing protein</fullName>
    </recommendedName>
</protein>
<organism evidence="3 4">
    <name type="scientific">Cyprinodon variegatus</name>
    <name type="common">Sheepshead minnow</name>
    <dbReference type="NCBI Taxonomy" id="28743"/>
    <lineage>
        <taxon>Eukaryota</taxon>
        <taxon>Metazoa</taxon>
        <taxon>Chordata</taxon>
        <taxon>Craniata</taxon>
        <taxon>Vertebrata</taxon>
        <taxon>Euteleostomi</taxon>
        <taxon>Actinopterygii</taxon>
        <taxon>Neopterygii</taxon>
        <taxon>Teleostei</taxon>
        <taxon>Neoteleostei</taxon>
        <taxon>Acanthomorphata</taxon>
        <taxon>Ovalentaria</taxon>
        <taxon>Atherinomorphae</taxon>
        <taxon>Cyprinodontiformes</taxon>
        <taxon>Cyprinodontidae</taxon>
        <taxon>Cyprinodon</taxon>
    </lineage>
</organism>
<evidence type="ECO:0000313" key="3">
    <source>
        <dbReference type="Ensembl" id="ENSCVAP00000015858.1"/>
    </source>
</evidence>
<dbReference type="SUPFAM" id="SSF57756">
    <property type="entry name" value="Retrovirus zinc finger-like domains"/>
    <property type="match status" value="1"/>
</dbReference>
<reference evidence="3" key="1">
    <citation type="submission" date="2025-08" db="UniProtKB">
        <authorList>
            <consortium name="Ensembl"/>
        </authorList>
    </citation>
    <scope>IDENTIFICATION</scope>
</reference>
<dbReference type="Proteomes" id="UP000265020">
    <property type="component" value="Unassembled WGS sequence"/>
</dbReference>
<evidence type="ECO:0000313" key="4">
    <source>
        <dbReference type="Proteomes" id="UP000265020"/>
    </source>
</evidence>
<dbReference type="AlphaFoldDB" id="A0A3Q2DAW1"/>